<dbReference type="Proteomes" id="UP000005090">
    <property type="component" value="Chromosome"/>
</dbReference>
<dbReference type="HOGENOM" id="CLU_014322_2_3_6"/>
<dbReference type="GO" id="GO:0071555">
    <property type="term" value="P:cell wall organization"/>
    <property type="evidence" value="ECO:0007669"/>
    <property type="project" value="UniProtKB-KW"/>
</dbReference>
<feature type="domain" description="MurNAc-LAA" evidence="12">
    <location>
        <begin position="251"/>
        <end position="406"/>
    </location>
</feature>
<comment type="similarity">
    <text evidence="3">Belongs to the N-acetylmuramoyl-L-alanine amidase 3 family.</text>
</comment>
<dbReference type="GO" id="GO:0008745">
    <property type="term" value="F:N-acetylmuramoyl-L-alanine amidase activity"/>
    <property type="evidence" value="ECO:0007669"/>
    <property type="project" value="UniProtKB-EC"/>
</dbReference>
<protein>
    <recommendedName>
        <fullName evidence="9">N-acetylmuramoyl-L-alanine amidase AmiC</fullName>
        <ecNumber evidence="4">3.5.1.28</ecNumber>
    </recommendedName>
</protein>
<evidence type="ECO:0000256" key="8">
    <source>
        <dbReference type="ARBA" id="ARBA00023316"/>
    </source>
</evidence>
<feature type="compositionally biased region" description="Low complexity" evidence="10">
    <location>
        <begin position="171"/>
        <end position="181"/>
    </location>
</feature>
<comment type="subcellular location">
    <subcellularLocation>
        <location evidence="2">Periplasm</location>
    </subcellularLocation>
</comment>
<evidence type="ECO:0000256" key="10">
    <source>
        <dbReference type="SAM" id="MobiDB-lite"/>
    </source>
</evidence>
<gene>
    <name evidence="13" type="ORF">Metal_2754</name>
</gene>
<dbReference type="PANTHER" id="PTHR30404:SF6">
    <property type="entry name" value="N-ACETYLMURAMOYL-L-ALANINE AMIDASE AMIB"/>
    <property type="match status" value="1"/>
</dbReference>
<accession>H8GKG1</accession>
<dbReference type="Gene3D" id="3.40.630.40">
    <property type="entry name" value="Zn-dependent exopeptidases"/>
    <property type="match status" value="1"/>
</dbReference>
<dbReference type="CDD" id="cd02696">
    <property type="entry name" value="MurNAc-LAA"/>
    <property type="match status" value="1"/>
</dbReference>
<evidence type="ECO:0000256" key="6">
    <source>
        <dbReference type="ARBA" id="ARBA00022764"/>
    </source>
</evidence>
<dbReference type="SUPFAM" id="SSF53187">
    <property type="entry name" value="Zn-dependent exopeptidases"/>
    <property type="match status" value="1"/>
</dbReference>
<dbReference type="Pfam" id="PF01520">
    <property type="entry name" value="Amidase_3"/>
    <property type="match status" value="1"/>
</dbReference>
<feature type="chain" id="PRO_5003612276" description="N-acetylmuramoyl-L-alanine amidase AmiC" evidence="11">
    <location>
        <begin position="23"/>
        <end position="422"/>
    </location>
</feature>
<keyword evidence="6" id="KW-0574">Periplasm</keyword>
<evidence type="ECO:0000256" key="7">
    <source>
        <dbReference type="ARBA" id="ARBA00022801"/>
    </source>
</evidence>
<dbReference type="GO" id="GO:0030288">
    <property type="term" value="C:outer membrane-bounded periplasmic space"/>
    <property type="evidence" value="ECO:0007669"/>
    <property type="project" value="TreeGrafter"/>
</dbReference>
<evidence type="ECO:0000256" key="4">
    <source>
        <dbReference type="ARBA" id="ARBA00011901"/>
    </source>
</evidence>
<proteinExistence type="inferred from homology"/>
<dbReference type="InterPro" id="IPR002508">
    <property type="entry name" value="MurNAc-LAA_cat"/>
</dbReference>
<dbReference type="Gene3D" id="2.60.40.3500">
    <property type="match status" value="1"/>
</dbReference>
<keyword evidence="7" id="KW-0378">Hydrolase</keyword>
<evidence type="ECO:0000313" key="14">
    <source>
        <dbReference type="Proteomes" id="UP000005090"/>
    </source>
</evidence>
<reference evidence="13 14" key="1">
    <citation type="journal article" date="2013" name="Genome Announc.">
        <title>Genome Sequence of the Obligate Gammaproteobacterial Methanotroph Methylomicrobium album Strain BG8.</title>
        <authorList>
            <person name="Kits K.D."/>
            <person name="Kalyuzhnaya M.G."/>
            <person name="Klotz M.G."/>
            <person name="Jetten M.S."/>
            <person name="Op den Camp H.J."/>
            <person name="Vuilleumier S."/>
            <person name="Bringel F."/>
            <person name="Dispirito A.A."/>
            <person name="Murrell J.C."/>
            <person name="Bruce D."/>
            <person name="Cheng J.F."/>
            <person name="Copeland A."/>
            <person name="Goodwin L."/>
            <person name="Hauser L."/>
            <person name="Lajus A."/>
            <person name="Land M.L."/>
            <person name="Lapidus A."/>
            <person name="Lucas S."/>
            <person name="Medigue C."/>
            <person name="Pitluck S."/>
            <person name="Woyke T."/>
            <person name="Zeytun A."/>
            <person name="Stein L.Y."/>
        </authorList>
    </citation>
    <scope>NUCLEOTIDE SEQUENCE [LARGE SCALE GENOMIC DNA]</scope>
    <source>
        <strain evidence="13 14">BG8</strain>
    </source>
</reference>
<evidence type="ECO:0000256" key="9">
    <source>
        <dbReference type="ARBA" id="ARBA00074581"/>
    </source>
</evidence>
<dbReference type="RefSeq" id="WP_005373074.1">
    <property type="nucleotide sequence ID" value="NZ_CM001475.1"/>
</dbReference>
<dbReference type="PANTHER" id="PTHR30404">
    <property type="entry name" value="N-ACETYLMURAMOYL-L-ALANINE AMIDASE"/>
    <property type="match status" value="1"/>
</dbReference>
<keyword evidence="14" id="KW-1185">Reference proteome</keyword>
<dbReference type="AlphaFoldDB" id="H8GKG1"/>
<organism evidence="13 14">
    <name type="scientific">Methylomicrobium album BG8</name>
    <dbReference type="NCBI Taxonomy" id="686340"/>
    <lineage>
        <taxon>Bacteria</taxon>
        <taxon>Pseudomonadati</taxon>
        <taxon>Pseudomonadota</taxon>
        <taxon>Gammaproteobacteria</taxon>
        <taxon>Methylococcales</taxon>
        <taxon>Methylococcaceae</taxon>
        <taxon>Methylomicrobium</taxon>
    </lineage>
</organism>
<evidence type="ECO:0000313" key="13">
    <source>
        <dbReference type="EMBL" id="EIC30452.1"/>
    </source>
</evidence>
<dbReference type="eggNOG" id="COG0860">
    <property type="taxonomic scope" value="Bacteria"/>
</dbReference>
<dbReference type="GO" id="GO:0009253">
    <property type="term" value="P:peptidoglycan catabolic process"/>
    <property type="evidence" value="ECO:0007669"/>
    <property type="project" value="InterPro"/>
</dbReference>
<feature type="compositionally biased region" description="Low complexity" evidence="10">
    <location>
        <begin position="146"/>
        <end position="160"/>
    </location>
</feature>
<evidence type="ECO:0000259" key="12">
    <source>
        <dbReference type="SMART" id="SM00646"/>
    </source>
</evidence>
<keyword evidence="8" id="KW-0961">Cell wall biogenesis/degradation</keyword>
<dbReference type="InterPro" id="IPR021731">
    <property type="entry name" value="AMIN_dom"/>
</dbReference>
<evidence type="ECO:0000256" key="2">
    <source>
        <dbReference type="ARBA" id="ARBA00004418"/>
    </source>
</evidence>
<dbReference type="SMART" id="SM00646">
    <property type="entry name" value="Ami_3"/>
    <property type="match status" value="1"/>
</dbReference>
<evidence type="ECO:0000256" key="5">
    <source>
        <dbReference type="ARBA" id="ARBA00022729"/>
    </source>
</evidence>
<sequence length="422" mass="45789">MRHFAKSFFLLALQLFSSVAFAAQVSVNSLHFWSSAKQSRMMIDVSAIPSHSISLTEHPGRLVIDIQNARLKGELSQPPASHPFFSRIRTDQKQKTLRIVADLKRQIDYESFTLNPNKMYGHRLVVDLTDKGPLSDSPNASEKFSAQAAKPKAKAQAPQKLAKRAAGNDNPAKSAKGAATSAGPIGRNIVVAIDAGHGGEDPGAHGPAGTEEKRVVLAIAKKLAALINRQRGMRAVLVRKGDYYVDLRKRMEIARAANADLFVSVHADAYQKSDVKGASVFTLSNRGASSEAARWLADSENAADLVGGVRLDDKEEVLASVLLDLSQTATLEASNNVAGQVLKSFQNIGELHFSSVQKAGFLVLKSPDIPSILVETAFISNPGEERKLNNTEHQSKIALAIFNGIRNYFKQYTPNDTRVAEL</sequence>
<name>H8GKG1_METAL</name>
<dbReference type="Pfam" id="PF11741">
    <property type="entry name" value="AMIN"/>
    <property type="match status" value="1"/>
</dbReference>
<dbReference type="FunFam" id="3.40.630.40:FF:000001">
    <property type="entry name" value="N-acetylmuramoyl-L-alanine amidase"/>
    <property type="match status" value="1"/>
</dbReference>
<dbReference type="EMBL" id="CM001475">
    <property type="protein sequence ID" value="EIC30452.1"/>
    <property type="molecule type" value="Genomic_DNA"/>
</dbReference>
<dbReference type="EC" id="3.5.1.28" evidence="4"/>
<keyword evidence="5 11" id="KW-0732">Signal</keyword>
<evidence type="ECO:0000256" key="1">
    <source>
        <dbReference type="ARBA" id="ARBA00001561"/>
    </source>
</evidence>
<dbReference type="STRING" id="686340.Metal_2754"/>
<dbReference type="InterPro" id="IPR050695">
    <property type="entry name" value="N-acetylmuramoyl_amidase_3"/>
</dbReference>
<comment type="catalytic activity">
    <reaction evidence="1">
        <text>Hydrolyzes the link between N-acetylmuramoyl residues and L-amino acid residues in certain cell-wall glycopeptides.</text>
        <dbReference type="EC" id="3.5.1.28"/>
    </reaction>
</comment>
<feature type="region of interest" description="Disordered" evidence="10">
    <location>
        <begin position="131"/>
        <end position="181"/>
    </location>
</feature>
<feature type="signal peptide" evidence="11">
    <location>
        <begin position="1"/>
        <end position="22"/>
    </location>
</feature>
<evidence type="ECO:0000256" key="11">
    <source>
        <dbReference type="SAM" id="SignalP"/>
    </source>
</evidence>
<evidence type="ECO:0000256" key="3">
    <source>
        <dbReference type="ARBA" id="ARBA00010860"/>
    </source>
</evidence>